<organism evidence="2 3">
    <name type="scientific">Lusitaniella coriacea LEGE 07157</name>
    <dbReference type="NCBI Taxonomy" id="945747"/>
    <lineage>
        <taxon>Bacteria</taxon>
        <taxon>Bacillati</taxon>
        <taxon>Cyanobacteriota</taxon>
        <taxon>Cyanophyceae</taxon>
        <taxon>Spirulinales</taxon>
        <taxon>Lusitaniellaceae</taxon>
        <taxon>Lusitaniella</taxon>
    </lineage>
</organism>
<dbReference type="AlphaFoldDB" id="A0A8J7DZS3"/>
<keyword evidence="2" id="KW-0540">Nuclease</keyword>
<evidence type="ECO:0000313" key="2">
    <source>
        <dbReference type="EMBL" id="MBE9118674.1"/>
    </source>
</evidence>
<dbReference type="GO" id="GO:0004519">
    <property type="term" value="F:endonuclease activity"/>
    <property type="evidence" value="ECO:0007669"/>
    <property type="project" value="UniProtKB-KW"/>
</dbReference>
<name>A0A8J7DZS3_9CYAN</name>
<feature type="domain" description="Homing endonuclease LAGLIDADG" evidence="1">
    <location>
        <begin position="12"/>
        <end position="180"/>
    </location>
</feature>
<gene>
    <name evidence="2" type="ORF">IQ249_22550</name>
</gene>
<dbReference type="EMBL" id="JADEWZ010000055">
    <property type="protein sequence ID" value="MBE9118674.1"/>
    <property type="molecule type" value="Genomic_DNA"/>
</dbReference>
<dbReference type="Gene3D" id="3.10.28.10">
    <property type="entry name" value="Homing endonucleases"/>
    <property type="match status" value="1"/>
</dbReference>
<accession>A0A8J7DZS3</accession>
<dbReference type="RefSeq" id="WP_194031756.1">
    <property type="nucleotide sequence ID" value="NZ_JADEWZ010000055.1"/>
</dbReference>
<reference evidence="2" key="1">
    <citation type="submission" date="2020-10" db="EMBL/GenBank/DDBJ databases">
        <authorList>
            <person name="Castelo-Branco R."/>
            <person name="Eusebio N."/>
            <person name="Adriana R."/>
            <person name="Vieira A."/>
            <person name="Brugerolle De Fraissinette N."/>
            <person name="Rezende De Castro R."/>
            <person name="Schneider M.P."/>
            <person name="Vasconcelos V."/>
            <person name="Leao P.N."/>
        </authorList>
    </citation>
    <scope>NUCLEOTIDE SEQUENCE</scope>
    <source>
        <strain evidence="2">LEGE 07157</strain>
    </source>
</reference>
<keyword evidence="2" id="KW-0378">Hydrolase</keyword>
<evidence type="ECO:0000313" key="3">
    <source>
        <dbReference type="Proteomes" id="UP000654482"/>
    </source>
</evidence>
<evidence type="ECO:0000259" key="1">
    <source>
        <dbReference type="Pfam" id="PF03161"/>
    </source>
</evidence>
<protein>
    <submittedName>
        <fullName evidence="2">DNA endonuclease</fullName>
    </submittedName>
</protein>
<dbReference type="Pfam" id="PF03161">
    <property type="entry name" value="LAGLIDADG_2"/>
    <property type="match status" value="1"/>
</dbReference>
<keyword evidence="3" id="KW-1185">Reference proteome</keyword>
<keyword evidence="2" id="KW-0255">Endonuclease</keyword>
<dbReference type="Proteomes" id="UP000654482">
    <property type="component" value="Unassembled WGS sequence"/>
</dbReference>
<dbReference type="InterPro" id="IPR004860">
    <property type="entry name" value="LAGLIDADG_dom"/>
</dbReference>
<dbReference type="SUPFAM" id="SSF55608">
    <property type="entry name" value="Homing endonucleases"/>
    <property type="match status" value="1"/>
</dbReference>
<comment type="caution">
    <text evidence="2">The sequence shown here is derived from an EMBL/GenBank/DDBJ whole genome shotgun (WGS) entry which is preliminary data.</text>
</comment>
<sequence>MDYNVSSKVEQRGVLAGMLLGVGRKEGYNFFIQHSQTQLDYLLFKKHLLEEITRKPISLQHRETRQGKQLFRIEPKRIPLIRILVQKIYRDCQKSVTRKFLNFLTPQGIGIWFMDKGSKSFKRKGGKIRAIEVFLNTHFSKEENEIIITYFWERWGFRWGLSKTRKGYRLRMGTKAGKDFFTFLRPYVRPSMLHIIQTSYNTTAAT</sequence>
<proteinExistence type="predicted"/>
<dbReference type="InterPro" id="IPR027434">
    <property type="entry name" value="Homing_endonucl"/>
</dbReference>